<keyword evidence="2" id="KW-1185">Reference proteome</keyword>
<proteinExistence type="predicted"/>
<dbReference type="PANTHER" id="PTHR31286:SF165">
    <property type="entry name" value="DUF4283 DOMAIN-CONTAINING PROTEIN"/>
    <property type="match status" value="1"/>
</dbReference>
<dbReference type="PANTHER" id="PTHR31286">
    <property type="entry name" value="GLYCINE-RICH CELL WALL STRUCTURAL PROTEIN 1.8-LIKE"/>
    <property type="match status" value="1"/>
</dbReference>
<name>A0AAV1CX88_OLDCO</name>
<dbReference type="EMBL" id="OX459120">
    <property type="protein sequence ID" value="CAI9100057.1"/>
    <property type="molecule type" value="Genomic_DNA"/>
</dbReference>
<protein>
    <submittedName>
        <fullName evidence="1">OLC1v1036980C1</fullName>
    </submittedName>
</protein>
<dbReference type="AlphaFoldDB" id="A0AAV1CX88"/>
<reference evidence="1" key="1">
    <citation type="submission" date="2023-03" db="EMBL/GenBank/DDBJ databases">
        <authorList>
            <person name="Julca I."/>
        </authorList>
    </citation>
    <scope>NUCLEOTIDE SEQUENCE</scope>
</reference>
<organism evidence="1 2">
    <name type="scientific">Oldenlandia corymbosa var. corymbosa</name>
    <dbReference type="NCBI Taxonomy" id="529605"/>
    <lineage>
        <taxon>Eukaryota</taxon>
        <taxon>Viridiplantae</taxon>
        <taxon>Streptophyta</taxon>
        <taxon>Embryophyta</taxon>
        <taxon>Tracheophyta</taxon>
        <taxon>Spermatophyta</taxon>
        <taxon>Magnoliopsida</taxon>
        <taxon>eudicotyledons</taxon>
        <taxon>Gunneridae</taxon>
        <taxon>Pentapetalae</taxon>
        <taxon>asterids</taxon>
        <taxon>lamiids</taxon>
        <taxon>Gentianales</taxon>
        <taxon>Rubiaceae</taxon>
        <taxon>Rubioideae</taxon>
        <taxon>Spermacoceae</taxon>
        <taxon>Hedyotis-Oldenlandia complex</taxon>
        <taxon>Oldenlandia</taxon>
    </lineage>
</organism>
<sequence length="266" mass="30473">MAKGKLKGKRATKISIIKEEKTPVSNQLTDKLMKDGEKGLSAGEKDLGKTAIPNREATLAERLEVDRSKTEKIQDLQRFGDTVRRLELSEPKEDINKMLHQKWADFDPSKLRKAGAKLDFIEPRNLEGVKFHGLELKYWNPRSLSSLASNLGQPIMPDIETTEKTKVQYARVLIDVEIQDLLPLEVVFEDELGIIQHQSVFYEWRPTQCTHCKGYGHGVEACRKKLENREALPKRTEVKERILSGKEWRQVQKGKAVVVEEEDQSQ</sequence>
<gene>
    <name evidence="1" type="ORF">OLC1_LOCUS9970</name>
</gene>
<dbReference type="InterPro" id="IPR040256">
    <property type="entry name" value="At4g02000-like"/>
</dbReference>
<evidence type="ECO:0000313" key="2">
    <source>
        <dbReference type="Proteomes" id="UP001161247"/>
    </source>
</evidence>
<accession>A0AAV1CX88</accession>
<dbReference type="Proteomes" id="UP001161247">
    <property type="component" value="Chromosome 3"/>
</dbReference>
<evidence type="ECO:0000313" key="1">
    <source>
        <dbReference type="EMBL" id="CAI9100057.1"/>
    </source>
</evidence>